<dbReference type="InterPro" id="IPR029063">
    <property type="entry name" value="SAM-dependent_MTases_sf"/>
</dbReference>
<organism evidence="1 2">
    <name type="scientific">Francisella tularensis</name>
    <dbReference type="NCBI Taxonomy" id="263"/>
    <lineage>
        <taxon>Bacteria</taxon>
        <taxon>Pseudomonadati</taxon>
        <taxon>Pseudomonadota</taxon>
        <taxon>Gammaproteobacteria</taxon>
        <taxon>Thiotrichales</taxon>
        <taxon>Francisellaceae</taxon>
        <taxon>Francisella</taxon>
    </lineage>
</organism>
<protein>
    <submittedName>
        <fullName evidence="1">Class I SAM-dependent methyltransferase</fullName>
    </submittedName>
</protein>
<evidence type="ECO:0000313" key="1">
    <source>
        <dbReference type="EMBL" id="MWZ39294.1"/>
    </source>
</evidence>
<reference evidence="1 2" key="1">
    <citation type="submission" date="2019-06" db="EMBL/GenBank/DDBJ databases">
        <title>Phylogeography and genetic diversity of Francisella tularensis subsp. holarctica in France (1947-2018).</title>
        <authorList>
            <person name="Kevin M."/>
            <person name="Madani N."/>
            <person name="Maurin M."/>
        </authorList>
    </citation>
    <scope>NUCLEOTIDE SEQUENCE [LARGE SCALE GENOMIC DNA]</scope>
    <source>
        <strain evidence="1 2">ATCC 15482</strain>
    </source>
</reference>
<dbReference type="OMA" id="TDHRAWF"/>
<dbReference type="Pfam" id="PF13489">
    <property type="entry name" value="Methyltransf_23"/>
    <property type="match status" value="1"/>
</dbReference>
<dbReference type="GO" id="GO:0008168">
    <property type="term" value="F:methyltransferase activity"/>
    <property type="evidence" value="ECO:0007669"/>
    <property type="project" value="UniProtKB-KW"/>
</dbReference>
<proteinExistence type="predicted"/>
<evidence type="ECO:0000313" key="2">
    <source>
        <dbReference type="Proteomes" id="UP000469081"/>
    </source>
</evidence>
<keyword evidence="1" id="KW-0489">Methyltransferase</keyword>
<dbReference type="EMBL" id="VJEZ01000002">
    <property type="protein sequence ID" value="MWZ39294.1"/>
    <property type="molecule type" value="Genomic_DNA"/>
</dbReference>
<dbReference type="Proteomes" id="UP000469081">
    <property type="component" value="Unassembled WGS sequence"/>
</dbReference>
<gene>
    <name evidence="1" type="ORF">FNC33_01815</name>
</gene>
<dbReference type="AlphaFoldDB" id="A0A6I4RLU5"/>
<dbReference type="GO" id="GO:0032259">
    <property type="term" value="P:methylation"/>
    <property type="evidence" value="ECO:0007669"/>
    <property type="project" value="UniProtKB-KW"/>
</dbReference>
<dbReference type="Gene3D" id="3.40.50.150">
    <property type="entry name" value="Vaccinia Virus protein VP39"/>
    <property type="match status" value="1"/>
</dbReference>
<keyword evidence="1" id="KW-0808">Transferase</keyword>
<accession>A0A6I4RLU5</accession>
<comment type="caution">
    <text evidence="1">The sequence shown here is derived from an EMBL/GenBank/DDBJ whole genome shotgun (WGS) entry which is preliminary data.</text>
</comment>
<dbReference type="SUPFAM" id="SSF53335">
    <property type="entry name" value="S-adenosyl-L-methionine-dependent methyltransferases"/>
    <property type="match status" value="1"/>
</dbReference>
<name>A0A6I4RLU5_FRATU</name>
<sequence length="247" mass="28107">MNIKISKGINLGDVDMLQFNSIPKIAHRTKSIPEMVSGKKVLSIGCVDMIDSMDIETILSKDSHQFFNISKTASKLIGIDINSNGISELIKMNLDARYFDVFNDLPTGDLLEEFDYIVVSHVIEHIPDCYNFVKNIVIKFKFKKIIIAVPNAFSPWNIKSAFMKREIVSNDHYYTFSPLTLIKLVSSFNLKVLDLYFDQINEIWKPKIEIGKNRKILGTINNIRKALVWKVFDNSSGDIVLVAGKND</sequence>
<dbReference type="RefSeq" id="WP_003039935.1">
    <property type="nucleotide sequence ID" value="NZ_VJEZ01000002.1"/>
</dbReference>